<keyword evidence="5" id="KW-1185">Reference proteome</keyword>
<dbReference type="EnsemblMetazoa" id="GMOY003393-RA">
    <property type="protein sequence ID" value="GMOY003393-PA"/>
    <property type="gene ID" value="GMOY003393"/>
</dbReference>
<dbReference type="AlphaFoldDB" id="A0A1B0FHY1"/>
<name>A0A1B0FHY1_GLOMM</name>
<dbReference type="STRING" id="37546.A0A1B0FHY1"/>
<dbReference type="GO" id="GO:0007165">
    <property type="term" value="P:signal transduction"/>
    <property type="evidence" value="ECO:0007669"/>
    <property type="project" value="InterPro"/>
</dbReference>
<dbReference type="GO" id="GO:0003700">
    <property type="term" value="F:DNA-binding transcription factor activity"/>
    <property type="evidence" value="ECO:0007669"/>
    <property type="project" value="InterPro"/>
</dbReference>
<protein>
    <recommendedName>
        <fullName evidence="3">SH2 domain-containing protein</fullName>
    </recommendedName>
</protein>
<organism evidence="4 5">
    <name type="scientific">Glossina morsitans morsitans</name>
    <name type="common">Savannah tsetse fly</name>
    <dbReference type="NCBI Taxonomy" id="37546"/>
    <lineage>
        <taxon>Eukaryota</taxon>
        <taxon>Metazoa</taxon>
        <taxon>Ecdysozoa</taxon>
        <taxon>Arthropoda</taxon>
        <taxon>Hexapoda</taxon>
        <taxon>Insecta</taxon>
        <taxon>Pterygota</taxon>
        <taxon>Neoptera</taxon>
        <taxon>Endopterygota</taxon>
        <taxon>Diptera</taxon>
        <taxon>Brachycera</taxon>
        <taxon>Muscomorpha</taxon>
        <taxon>Hippoboscoidea</taxon>
        <taxon>Glossinidae</taxon>
        <taxon>Glossina</taxon>
    </lineage>
</organism>
<dbReference type="InterPro" id="IPR000980">
    <property type="entry name" value="SH2"/>
</dbReference>
<proteinExistence type="predicted"/>
<dbReference type="Pfam" id="PF00017">
    <property type="entry name" value="SH2"/>
    <property type="match status" value="1"/>
</dbReference>
<sequence length="127" mass="14506">MKLTKEHCQSIWKAGSIVGFISKPKADEILRQSPTGTFLLRFSDSELGQKTIKTLCCISIIIRSFFVDGITLTVTSKQNSVLILKPWTPRDRGFADRIHDIPFLLRVYPSNRARNDASGEFYRERQS</sequence>
<evidence type="ECO:0000313" key="4">
    <source>
        <dbReference type="EnsemblMetazoa" id="GMOY003393-PA"/>
    </source>
</evidence>
<dbReference type="Gene3D" id="3.30.505.10">
    <property type="entry name" value="SH2 domain"/>
    <property type="match status" value="1"/>
</dbReference>
<dbReference type="PROSITE" id="PS50001">
    <property type="entry name" value="SH2"/>
    <property type="match status" value="1"/>
</dbReference>
<reference evidence="4" key="1">
    <citation type="submission" date="2020-05" db="UniProtKB">
        <authorList>
            <consortium name="EnsemblMetazoa"/>
        </authorList>
    </citation>
    <scope>IDENTIFICATION</scope>
    <source>
        <strain evidence="4">Yale</strain>
    </source>
</reference>
<dbReference type="PANTHER" id="PTHR11801">
    <property type="entry name" value="SIGNAL TRANSDUCER AND ACTIVATOR OF TRANSCRIPTION"/>
    <property type="match status" value="1"/>
</dbReference>
<dbReference type="EMBL" id="CCAG010012856">
    <property type="status" value="NOT_ANNOTATED_CDS"/>
    <property type="molecule type" value="Genomic_DNA"/>
</dbReference>
<dbReference type="SUPFAM" id="SSF55550">
    <property type="entry name" value="SH2 domain"/>
    <property type="match status" value="1"/>
</dbReference>
<dbReference type="VEuPathDB" id="VectorBase:GMOY003393"/>
<dbReference type="CDD" id="cd09919">
    <property type="entry name" value="SH2_STAT_family"/>
    <property type="match status" value="1"/>
</dbReference>
<evidence type="ECO:0000313" key="5">
    <source>
        <dbReference type="Proteomes" id="UP000092444"/>
    </source>
</evidence>
<dbReference type="Proteomes" id="UP000092444">
    <property type="component" value="Unassembled WGS sequence"/>
</dbReference>
<feature type="domain" description="SH2" evidence="3">
    <location>
        <begin position="12"/>
        <end position="52"/>
    </location>
</feature>
<evidence type="ECO:0000256" key="2">
    <source>
        <dbReference type="PROSITE-ProRule" id="PRU00191"/>
    </source>
</evidence>
<dbReference type="InterPro" id="IPR001217">
    <property type="entry name" value="STAT"/>
</dbReference>
<keyword evidence="1 2" id="KW-0727">SH2 domain</keyword>
<evidence type="ECO:0000259" key="3">
    <source>
        <dbReference type="PROSITE" id="PS50001"/>
    </source>
</evidence>
<evidence type="ECO:0000256" key="1">
    <source>
        <dbReference type="ARBA" id="ARBA00022999"/>
    </source>
</evidence>
<accession>A0A1B0FHY1</accession>
<dbReference type="InterPro" id="IPR036860">
    <property type="entry name" value="SH2_dom_sf"/>
</dbReference>